<reference evidence="3 4" key="1">
    <citation type="submission" date="2016-10" db="EMBL/GenBank/DDBJ databases">
        <authorList>
            <person name="de Groot N.N."/>
        </authorList>
    </citation>
    <scope>NUCLEOTIDE SEQUENCE [LARGE SCALE GENOMIC DNA]</scope>
    <source>
        <strain evidence="4">P4B,CCM 7963,CECT 7998,DSM 25260,IBRC-M 10614,KCTC 13821</strain>
    </source>
</reference>
<sequence length="191" mass="22265">MELTPHLYHWLIRPKWITKKYVHNVLTEHVHFSNKSVLDFGTGTGANSVICEPSGYLGVDLNKKRIELAKRNYPNYRFDVINGPLSVIEQSFDIIMIVAVLHHIPPKKVSSYVKEFGKALNPNGGRIVVMEPCFFENTPISNRFMHKNDNGKYIQYEQGYLNFFLSEGFQCKVLKRYSKCLFYNELFFIAY</sequence>
<feature type="domain" description="Methyltransferase" evidence="2">
    <location>
        <begin position="37"/>
        <end position="124"/>
    </location>
</feature>
<dbReference type="STRING" id="930129.SAMN05216352_104207"/>
<dbReference type="Proteomes" id="UP000199017">
    <property type="component" value="Unassembled WGS sequence"/>
</dbReference>
<dbReference type="PANTHER" id="PTHR43861">
    <property type="entry name" value="TRANS-ACONITATE 2-METHYLTRANSFERASE-RELATED"/>
    <property type="match status" value="1"/>
</dbReference>
<evidence type="ECO:0000256" key="1">
    <source>
        <dbReference type="ARBA" id="ARBA00022679"/>
    </source>
</evidence>
<evidence type="ECO:0000259" key="2">
    <source>
        <dbReference type="Pfam" id="PF13649"/>
    </source>
</evidence>
<evidence type="ECO:0000313" key="4">
    <source>
        <dbReference type="Proteomes" id="UP000199017"/>
    </source>
</evidence>
<protein>
    <submittedName>
        <fullName evidence="3">Methyltransferase domain-containing protein</fullName>
    </submittedName>
</protein>
<dbReference type="Gene3D" id="3.40.50.150">
    <property type="entry name" value="Vaccinia Virus protein VP39"/>
    <property type="match status" value="1"/>
</dbReference>
<organism evidence="3 4">
    <name type="scientific">Alteribacillus bidgolensis</name>
    <dbReference type="NCBI Taxonomy" id="930129"/>
    <lineage>
        <taxon>Bacteria</taxon>
        <taxon>Bacillati</taxon>
        <taxon>Bacillota</taxon>
        <taxon>Bacilli</taxon>
        <taxon>Bacillales</taxon>
        <taxon>Bacillaceae</taxon>
        <taxon>Alteribacillus</taxon>
    </lineage>
</organism>
<keyword evidence="3" id="KW-0489">Methyltransferase</keyword>
<dbReference type="InterPro" id="IPR041698">
    <property type="entry name" value="Methyltransf_25"/>
</dbReference>
<dbReference type="EMBL" id="FNDU01000004">
    <property type="protein sequence ID" value="SDI04542.1"/>
    <property type="molecule type" value="Genomic_DNA"/>
</dbReference>
<proteinExistence type="predicted"/>
<dbReference type="RefSeq" id="WP_091583770.1">
    <property type="nucleotide sequence ID" value="NZ_FNDU01000004.1"/>
</dbReference>
<dbReference type="OrthoDB" id="9772751at2"/>
<keyword evidence="1 3" id="KW-0808">Transferase</keyword>
<keyword evidence="4" id="KW-1185">Reference proteome</keyword>
<name>A0A1G8HD57_9BACI</name>
<dbReference type="GO" id="GO:0032259">
    <property type="term" value="P:methylation"/>
    <property type="evidence" value="ECO:0007669"/>
    <property type="project" value="UniProtKB-KW"/>
</dbReference>
<accession>A0A1G8HD57</accession>
<gene>
    <name evidence="3" type="ORF">SAMN05216352_104207</name>
</gene>
<dbReference type="GO" id="GO:0008168">
    <property type="term" value="F:methyltransferase activity"/>
    <property type="evidence" value="ECO:0007669"/>
    <property type="project" value="UniProtKB-KW"/>
</dbReference>
<dbReference type="AlphaFoldDB" id="A0A1G8HD57"/>
<dbReference type="SUPFAM" id="SSF53335">
    <property type="entry name" value="S-adenosyl-L-methionine-dependent methyltransferases"/>
    <property type="match status" value="1"/>
</dbReference>
<dbReference type="CDD" id="cd02440">
    <property type="entry name" value="AdoMet_MTases"/>
    <property type="match status" value="1"/>
</dbReference>
<dbReference type="Pfam" id="PF13649">
    <property type="entry name" value="Methyltransf_25"/>
    <property type="match status" value="1"/>
</dbReference>
<evidence type="ECO:0000313" key="3">
    <source>
        <dbReference type="EMBL" id="SDI04542.1"/>
    </source>
</evidence>
<dbReference type="InterPro" id="IPR029063">
    <property type="entry name" value="SAM-dependent_MTases_sf"/>
</dbReference>